<organism evidence="1 2">
    <name type="scientific">Amniculicola lignicola CBS 123094</name>
    <dbReference type="NCBI Taxonomy" id="1392246"/>
    <lineage>
        <taxon>Eukaryota</taxon>
        <taxon>Fungi</taxon>
        <taxon>Dikarya</taxon>
        <taxon>Ascomycota</taxon>
        <taxon>Pezizomycotina</taxon>
        <taxon>Dothideomycetes</taxon>
        <taxon>Pleosporomycetidae</taxon>
        <taxon>Pleosporales</taxon>
        <taxon>Amniculicolaceae</taxon>
        <taxon>Amniculicola</taxon>
    </lineage>
</organism>
<name>A0A6A5WKG2_9PLEO</name>
<sequence length="169" mass="18957">MQTCSRSSVFRSFRSRPRPHSFPFRLSMSRVMDFLNILASNAVVPHGGDQNLVAGLRFENAANMRSCHSNHPCCRRIHRTTPVSCPCPKLYILSDAPSFPGLNRSCSIGNSLLFSRRSSLVILSFTSHWLGCLTFLNSTLLSNTLCDLIHSFTSQPRRLSINTPQRNTT</sequence>
<dbReference type="OrthoDB" id="10643958at2759"/>
<proteinExistence type="predicted"/>
<evidence type="ECO:0000313" key="1">
    <source>
        <dbReference type="EMBL" id="KAF2002162.1"/>
    </source>
</evidence>
<keyword evidence="2" id="KW-1185">Reference proteome</keyword>
<gene>
    <name evidence="1" type="ORF">P154DRAFT_151886</name>
</gene>
<reference evidence="1" key="1">
    <citation type="journal article" date="2020" name="Stud. Mycol.">
        <title>101 Dothideomycetes genomes: a test case for predicting lifestyles and emergence of pathogens.</title>
        <authorList>
            <person name="Haridas S."/>
            <person name="Albert R."/>
            <person name="Binder M."/>
            <person name="Bloem J."/>
            <person name="Labutti K."/>
            <person name="Salamov A."/>
            <person name="Andreopoulos B."/>
            <person name="Baker S."/>
            <person name="Barry K."/>
            <person name="Bills G."/>
            <person name="Bluhm B."/>
            <person name="Cannon C."/>
            <person name="Castanera R."/>
            <person name="Culley D."/>
            <person name="Daum C."/>
            <person name="Ezra D."/>
            <person name="Gonzalez J."/>
            <person name="Henrissat B."/>
            <person name="Kuo A."/>
            <person name="Liang C."/>
            <person name="Lipzen A."/>
            <person name="Lutzoni F."/>
            <person name="Magnuson J."/>
            <person name="Mondo S."/>
            <person name="Nolan M."/>
            <person name="Ohm R."/>
            <person name="Pangilinan J."/>
            <person name="Park H.-J."/>
            <person name="Ramirez L."/>
            <person name="Alfaro M."/>
            <person name="Sun H."/>
            <person name="Tritt A."/>
            <person name="Yoshinaga Y."/>
            <person name="Zwiers L.-H."/>
            <person name="Turgeon B."/>
            <person name="Goodwin S."/>
            <person name="Spatafora J."/>
            <person name="Crous P."/>
            <person name="Grigoriev I."/>
        </authorList>
    </citation>
    <scope>NUCLEOTIDE SEQUENCE</scope>
    <source>
        <strain evidence="1">CBS 123094</strain>
    </source>
</reference>
<dbReference type="Proteomes" id="UP000799779">
    <property type="component" value="Unassembled WGS sequence"/>
</dbReference>
<protein>
    <submittedName>
        <fullName evidence="1">Uncharacterized protein</fullName>
    </submittedName>
</protein>
<accession>A0A6A5WKG2</accession>
<dbReference type="AlphaFoldDB" id="A0A6A5WKG2"/>
<dbReference type="EMBL" id="ML977579">
    <property type="protein sequence ID" value="KAF2002162.1"/>
    <property type="molecule type" value="Genomic_DNA"/>
</dbReference>
<evidence type="ECO:0000313" key="2">
    <source>
        <dbReference type="Proteomes" id="UP000799779"/>
    </source>
</evidence>